<dbReference type="Gene3D" id="2.60.110.10">
    <property type="entry name" value="Thaumatin"/>
    <property type="match status" value="1"/>
</dbReference>
<feature type="chain" id="PRO_5044767793" description="Thaumatin-like protein 1" evidence="1">
    <location>
        <begin position="24"/>
        <end position="340"/>
    </location>
</feature>
<feature type="signal peptide" evidence="1">
    <location>
        <begin position="1"/>
        <end position="23"/>
    </location>
</feature>
<evidence type="ECO:0008006" key="4">
    <source>
        <dbReference type="Google" id="ProtNLM"/>
    </source>
</evidence>
<dbReference type="Proteomes" id="UP001497457">
    <property type="component" value="Chromosome 6rd"/>
</dbReference>
<dbReference type="InterPro" id="IPR037176">
    <property type="entry name" value="Osmotin/thaumatin-like_sf"/>
</dbReference>
<dbReference type="AlphaFoldDB" id="A0ABC9FF93"/>
<dbReference type="PRINTS" id="PR00347">
    <property type="entry name" value="THAUMATIN"/>
</dbReference>
<evidence type="ECO:0000313" key="2">
    <source>
        <dbReference type="EMBL" id="CAL5073091.1"/>
    </source>
</evidence>
<dbReference type="PANTHER" id="PTHR31048">
    <property type="entry name" value="OS03G0233200 PROTEIN"/>
    <property type="match status" value="1"/>
</dbReference>
<evidence type="ECO:0000256" key="1">
    <source>
        <dbReference type="SAM" id="SignalP"/>
    </source>
</evidence>
<sequence>MATHHLLLSMSLLLSSLAGVAVSTTFTLTNSCGYTVWPGLLSSAGSPPLSTTGFALAPGESRPVDAPAAWSGRIWGRTLCSSDPGTGRFTCATGECGSGAVECSGGGAAPPTTLAEFTLDGSGGSDFYDVSLVDGSNLPMVVVPQGGSSGGGNCGATGCVADLNGPCPADLKVAGPDGAGIACKSACGAYGRPQDCCSGDYGTPATCQPSASSQFFKNACPRAYSYAYDDATSTFTCASGTANYLITFCPTMSSLKSSVSSSSIGGGAGASTNPSPGGAGLPLINDTVSSAGRGDGYSSSYPYASASAPSLSAPWPLALAAVAAALTWLCAAPRHRLLRL</sequence>
<dbReference type="InterPro" id="IPR001938">
    <property type="entry name" value="Thaumatin"/>
</dbReference>
<evidence type="ECO:0000313" key="3">
    <source>
        <dbReference type="Proteomes" id="UP001497457"/>
    </source>
</evidence>
<dbReference type="EMBL" id="OZ075116">
    <property type="protein sequence ID" value="CAL5073091.1"/>
    <property type="molecule type" value="Genomic_DNA"/>
</dbReference>
<protein>
    <recommendedName>
        <fullName evidence="4">Thaumatin-like protein 1</fullName>
    </recommendedName>
</protein>
<dbReference type="SUPFAM" id="SSF49870">
    <property type="entry name" value="Osmotin, thaumatin-like protein"/>
    <property type="match status" value="1"/>
</dbReference>
<dbReference type="Pfam" id="PF00314">
    <property type="entry name" value="Thaumatin"/>
    <property type="match status" value="1"/>
</dbReference>
<keyword evidence="1" id="KW-0732">Signal</keyword>
<name>A0ABC9FF93_9POAL</name>
<organism evidence="2 3">
    <name type="scientific">Urochloa decumbens</name>
    <dbReference type="NCBI Taxonomy" id="240449"/>
    <lineage>
        <taxon>Eukaryota</taxon>
        <taxon>Viridiplantae</taxon>
        <taxon>Streptophyta</taxon>
        <taxon>Embryophyta</taxon>
        <taxon>Tracheophyta</taxon>
        <taxon>Spermatophyta</taxon>
        <taxon>Magnoliopsida</taxon>
        <taxon>Liliopsida</taxon>
        <taxon>Poales</taxon>
        <taxon>Poaceae</taxon>
        <taxon>PACMAD clade</taxon>
        <taxon>Panicoideae</taxon>
        <taxon>Panicodae</taxon>
        <taxon>Paniceae</taxon>
        <taxon>Melinidinae</taxon>
        <taxon>Urochloa</taxon>
    </lineage>
</organism>
<accession>A0ABC9FF93</accession>
<reference evidence="2" key="1">
    <citation type="submission" date="2024-10" db="EMBL/GenBank/DDBJ databases">
        <authorList>
            <person name="Ryan C."/>
        </authorList>
    </citation>
    <scope>NUCLEOTIDE SEQUENCE [LARGE SCALE GENOMIC DNA]</scope>
</reference>
<dbReference type="CDD" id="cd09218">
    <property type="entry name" value="TLP-PA"/>
    <property type="match status" value="1"/>
</dbReference>
<gene>
    <name evidence="2" type="ORF">URODEC1_LOCUS104399</name>
</gene>
<dbReference type="FunFam" id="2.60.110.10:FF:000001">
    <property type="entry name" value="THAUMATIN-LIKE PROTEIN 1"/>
    <property type="match status" value="1"/>
</dbReference>
<dbReference type="SMART" id="SM00205">
    <property type="entry name" value="THN"/>
    <property type="match status" value="1"/>
</dbReference>
<proteinExistence type="predicted"/>
<dbReference type="PROSITE" id="PS51367">
    <property type="entry name" value="THAUMATIN_2"/>
    <property type="match status" value="1"/>
</dbReference>
<keyword evidence="3" id="KW-1185">Reference proteome</keyword>